<dbReference type="PROSITE" id="PS51257">
    <property type="entry name" value="PROKAR_LIPOPROTEIN"/>
    <property type="match status" value="1"/>
</dbReference>
<dbReference type="AlphaFoldDB" id="A0A7R9ZVR5"/>
<comment type="subcellular location">
    <subcellularLocation>
        <location evidence="1 6">Membrane</location>
        <topology evidence="1 6">Multi-pass membrane protein</topology>
    </subcellularLocation>
</comment>
<evidence type="ECO:0000256" key="2">
    <source>
        <dbReference type="ARBA" id="ARBA00022448"/>
    </source>
</evidence>
<dbReference type="Pfam" id="PF00375">
    <property type="entry name" value="SDF"/>
    <property type="match status" value="1"/>
</dbReference>
<keyword evidence="4 6" id="KW-1133">Transmembrane helix</keyword>
<dbReference type="EMBL" id="HBEG01002141">
    <property type="protein sequence ID" value="CAD8345423.1"/>
    <property type="molecule type" value="Transcribed_RNA"/>
</dbReference>
<feature type="transmembrane region" description="Helical" evidence="6">
    <location>
        <begin position="214"/>
        <end position="239"/>
    </location>
</feature>
<feature type="compositionally biased region" description="Acidic residues" evidence="7">
    <location>
        <begin position="462"/>
        <end position="471"/>
    </location>
</feature>
<dbReference type="InterPro" id="IPR050746">
    <property type="entry name" value="DAACS"/>
</dbReference>
<dbReference type="InterPro" id="IPR036458">
    <property type="entry name" value="Na:dicarbo_symporter_sf"/>
</dbReference>
<feature type="transmembrane region" description="Helical" evidence="6">
    <location>
        <begin position="171"/>
        <end position="194"/>
    </location>
</feature>
<evidence type="ECO:0000256" key="7">
    <source>
        <dbReference type="SAM" id="MobiDB-lite"/>
    </source>
</evidence>
<feature type="transmembrane region" description="Helical" evidence="6">
    <location>
        <begin position="362"/>
        <end position="384"/>
    </location>
</feature>
<feature type="transmembrane region" description="Helical" evidence="6">
    <location>
        <begin position="288"/>
        <end position="309"/>
    </location>
</feature>
<dbReference type="PRINTS" id="PR00173">
    <property type="entry name" value="EDTRNSPORT"/>
</dbReference>
<dbReference type="GO" id="GO:0005313">
    <property type="term" value="F:L-glutamate transmembrane transporter activity"/>
    <property type="evidence" value="ECO:0007669"/>
    <property type="project" value="TreeGrafter"/>
</dbReference>
<feature type="transmembrane region" description="Helical" evidence="6">
    <location>
        <begin position="251"/>
        <end position="276"/>
    </location>
</feature>
<evidence type="ECO:0000256" key="4">
    <source>
        <dbReference type="ARBA" id="ARBA00022989"/>
    </source>
</evidence>
<sequence>MAAGMEKARAVFWKYLTVWVVMGAVSGCVLGIIFQSAGATDGVFVNVVKTPGDLFTNGLKCMLVPFIFSSMICSVFKLRTVVNGSRLGSAAFAYYLTTTAAAAVLAVLVSCAIIVPGVKEPFGTAALPAAVTEGAASKAEAYRGFQEACGHDSEVWCKVRGTLGYLVPSNIVGAMASSQLLGVMSFGVAVGLAIKPGEDGRSGIVDLAGEVQDVMIRLMGALIAFTPFAVCSLLCYVTMTYDLSKLGEYIGWLLAAGFVSQFLQAFVVYPLLYILLTRKNPLTYIKNIVPALTTAFATASSAATFPWTLQCATESNGIPSTVANFVLPLGVTINMDGTCMTLIVSVFWLACSQGLALDFGKVLLMVITATVSSIGTAPIPSASLMYTGTIAKAAGVPLGQLFGVIVAVDWLRDRVRTCVNVMGDSIGVGILAHRFKEAPREEEPPEAPATAAAAAEPAGEAAESEDLEPPELEPHVETFNL</sequence>
<dbReference type="GO" id="GO:0015501">
    <property type="term" value="F:glutamate:sodium symporter activity"/>
    <property type="evidence" value="ECO:0007669"/>
    <property type="project" value="TreeGrafter"/>
</dbReference>
<accession>A0A7R9ZVR5</accession>
<evidence type="ECO:0000256" key="1">
    <source>
        <dbReference type="ARBA" id="ARBA00004141"/>
    </source>
</evidence>
<feature type="transmembrane region" description="Helical" evidence="6">
    <location>
        <begin position="90"/>
        <end position="115"/>
    </location>
</feature>
<feature type="region of interest" description="Disordered" evidence="7">
    <location>
        <begin position="437"/>
        <end position="481"/>
    </location>
</feature>
<evidence type="ECO:0000256" key="3">
    <source>
        <dbReference type="ARBA" id="ARBA00022692"/>
    </source>
</evidence>
<dbReference type="InterPro" id="IPR001991">
    <property type="entry name" value="Na-dicarboxylate_symporter"/>
</dbReference>
<gene>
    <name evidence="8" type="ORF">PBAH0796_LOCUS1161</name>
</gene>
<feature type="transmembrane region" description="Helical" evidence="6">
    <location>
        <begin position="12"/>
        <end position="34"/>
    </location>
</feature>
<feature type="compositionally biased region" description="Basic and acidic residues" evidence="7">
    <location>
        <begin position="472"/>
        <end position="481"/>
    </location>
</feature>
<organism evidence="8">
    <name type="scientific">Pyrodinium bahamense</name>
    <dbReference type="NCBI Taxonomy" id="73915"/>
    <lineage>
        <taxon>Eukaryota</taxon>
        <taxon>Sar</taxon>
        <taxon>Alveolata</taxon>
        <taxon>Dinophyceae</taxon>
        <taxon>Gonyaulacales</taxon>
        <taxon>Pyrocystaceae</taxon>
        <taxon>Pyrodinium</taxon>
    </lineage>
</organism>
<evidence type="ECO:0000256" key="6">
    <source>
        <dbReference type="RuleBase" id="RU361216"/>
    </source>
</evidence>
<keyword evidence="3 6" id="KW-0812">Transmembrane</keyword>
<evidence type="ECO:0000313" key="8">
    <source>
        <dbReference type="EMBL" id="CAD8345423.1"/>
    </source>
</evidence>
<feature type="transmembrane region" description="Helical" evidence="6">
    <location>
        <begin position="329"/>
        <end position="350"/>
    </location>
</feature>
<feature type="transmembrane region" description="Helical" evidence="6">
    <location>
        <begin position="390"/>
        <end position="411"/>
    </location>
</feature>
<reference evidence="8" key="1">
    <citation type="submission" date="2021-01" db="EMBL/GenBank/DDBJ databases">
        <authorList>
            <person name="Corre E."/>
            <person name="Pelletier E."/>
            <person name="Niang G."/>
            <person name="Scheremetjew M."/>
            <person name="Finn R."/>
            <person name="Kale V."/>
            <person name="Holt S."/>
            <person name="Cochrane G."/>
            <person name="Meng A."/>
            <person name="Brown T."/>
            <person name="Cohen L."/>
        </authorList>
    </citation>
    <scope>NUCLEOTIDE SEQUENCE</scope>
    <source>
        <strain evidence="8">Pbaha01</strain>
    </source>
</reference>
<dbReference type="PANTHER" id="PTHR11958:SF63">
    <property type="entry name" value="AMINO ACID TRANSPORTER"/>
    <property type="match status" value="1"/>
</dbReference>
<protein>
    <recommendedName>
        <fullName evidence="6">Amino acid transporter</fullName>
    </recommendedName>
</protein>
<feature type="compositionally biased region" description="Low complexity" evidence="7">
    <location>
        <begin position="448"/>
        <end position="461"/>
    </location>
</feature>
<dbReference type="Gene3D" id="1.10.3860.10">
    <property type="entry name" value="Sodium:dicarboxylate symporter"/>
    <property type="match status" value="1"/>
</dbReference>
<evidence type="ECO:0000256" key="5">
    <source>
        <dbReference type="ARBA" id="ARBA00023136"/>
    </source>
</evidence>
<name>A0A7R9ZVR5_9DINO</name>
<dbReference type="GO" id="GO:0015175">
    <property type="term" value="F:neutral L-amino acid transmembrane transporter activity"/>
    <property type="evidence" value="ECO:0007669"/>
    <property type="project" value="TreeGrafter"/>
</dbReference>
<keyword evidence="2 6" id="KW-0813">Transport</keyword>
<dbReference type="GO" id="GO:0005886">
    <property type="term" value="C:plasma membrane"/>
    <property type="evidence" value="ECO:0007669"/>
    <property type="project" value="TreeGrafter"/>
</dbReference>
<proteinExistence type="inferred from homology"/>
<keyword evidence="5 6" id="KW-0472">Membrane</keyword>
<keyword evidence="6" id="KW-0769">Symport</keyword>
<comment type="similarity">
    <text evidence="6">Belongs to the dicarboxylate/amino acid:cation symporter (DAACS) (TC 2.A.23) family.</text>
</comment>
<feature type="transmembrane region" description="Helical" evidence="6">
    <location>
        <begin position="54"/>
        <end position="78"/>
    </location>
</feature>
<dbReference type="SUPFAM" id="SSF118215">
    <property type="entry name" value="Proton glutamate symport protein"/>
    <property type="match status" value="1"/>
</dbReference>
<dbReference type="PANTHER" id="PTHR11958">
    <property type="entry name" value="SODIUM/DICARBOXYLATE SYMPORTER-RELATED"/>
    <property type="match status" value="1"/>
</dbReference>